<dbReference type="GO" id="GO:0000302">
    <property type="term" value="P:response to reactive oxygen species"/>
    <property type="evidence" value="ECO:0007669"/>
    <property type="project" value="TreeGrafter"/>
</dbReference>
<evidence type="ECO:0000256" key="6">
    <source>
        <dbReference type="ARBA" id="ARBA00022729"/>
    </source>
</evidence>
<dbReference type="AlphaFoldDB" id="A0A7F5RBI1"/>
<dbReference type="GO" id="GO:0031409">
    <property type="term" value="F:pigment binding"/>
    <property type="evidence" value="ECO:0007669"/>
    <property type="project" value="InterPro"/>
</dbReference>
<dbReference type="KEGG" id="apln:108740418"/>
<dbReference type="Gene3D" id="2.40.128.20">
    <property type="match status" value="1"/>
</dbReference>
<dbReference type="Pfam" id="PF08212">
    <property type="entry name" value="Lipocalin_2"/>
    <property type="match status" value="1"/>
</dbReference>
<dbReference type="GO" id="GO:0005576">
    <property type="term" value="C:extracellular region"/>
    <property type="evidence" value="ECO:0007669"/>
    <property type="project" value="UniProtKB-SubCell"/>
</dbReference>
<dbReference type="CDD" id="cd19437">
    <property type="entry name" value="lipocalin_apoD-like"/>
    <property type="match status" value="1"/>
</dbReference>
<name>A0A7F5RBI1_AGRPL</name>
<dbReference type="PRINTS" id="PR01273">
    <property type="entry name" value="INVTBRTCOLOR"/>
</dbReference>
<dbReference type="FunFam" id="2.40.128.20:FF:000003">
    <property type="entry name" value="Apolipoprotein D"/>
    <property type="match status" value="1"/>
</dbReference>
<evidence type="ECO:0000259" key="11">
    <source>
        <dbReference type="Pfam" id="PF08212"/>
    </source>
</evidence>
<dbReference type="RefSeq" id="XP_025833329.1">
    <property type="nucleotide sequence ID" value="XM_025977544.1"/>
</dbReference>
<dbReference type="InParanoid" id="A0A7F5RBI1"/>
<organism evidence="12 13">
    <name type="scientific">Agrilus planipennis</name>
    <name type="common">Emerald ash borer</name>
    <name type="synonym">Agrilus marcopoli</name>
    <dbReference type="NCBI Taxonomy" id="224129"/>
    <lineage>
        <taxon>Eukaryota</taxon>
        <taxon>Metazoa</taxon>
        <taxon>Ecdysozoa</taxon>
        <taxon>Arthropoda</taxon>
        <taxon>Hexapoda</taxon>
        <taxon>Insecta</taxon>
        <taxon>Pterygota</taxon>
        <taxon>Neoptera</taxon>
        <taxon>Endopterygota</taxon>
        <taxon>Coleoptera</taxon>
        <taxon>Polyphaga</taxon>
        <taxon>Elateriformia</taxon>
        <taxon>Buprestoidea</taxon>
        <taxon>Buprestidae</taxon>
        <taxon>Agrilinae</taxon>
        <taxon>Agrilus</taxon>
    </lineage>
</organism>
<protein>
    <recommendedName>
        <fullName evidence="3">Apolipoprotein D</fullName>
    </recommendedName>
</protein>
<evidence type="ECO:0000256" key="2">
    <source>
        <dbReference type="ARBA" id="ARBA00006889"/>
    </source>
</evidence>
<keyword evidence="9" id="KW-0325">Glycoprotein</keyword>
<dbReference type="PANTHER" id="PTHR10612:SF34">
    <property type="entry name" value="APOLIPOPROTEIN D"/>
    <property type="match status" value="1"/>
</dbReference>
<dbReference type="Proteomes" id="UP000192223">
    <property type="component" value="Unplaced"/>
</dbReference>
<comment type="similarity">
    <text evidence="2 10">Belongs to the calycin superfamily. Lipocalin family.</text>
</comment>
<evidence type="ECO:0000256" key="4">
    <source>
        <dbReference type="ARBA" id="ARBA00022448"/>
    </source>
</evidence>
<dbReference type="InterPro" id="IPR022271">
    <property type="entry name" value="Lipocalin_ApoD"/>
</dbReference>
<dbReference type="GeneID" id="108740418"/>
<evidence type="ECO:0000313" key="12">
    <source>
        <dbReference type="Proteomes" id="UP000192223"/>
    </source>
</evidence>
<keyword evidence="7" id="KW-0446">Lipid-binding</keyword>
<keyword evidence="5" id="KW-0964">Secreted</keyword>
<evidence type="ECO:0000256" key="5">
    <source>
        <dbReference type="ARBA" id="ARBA00022525"/>
    </source>
</evidence>
<dbReference type="GO" id="GO:0005737">
    <property type="term" value="C:cytoplasm"/>
    <property type="evidence" value="ECO:0007669"/>
    <property type="project" value="TreeGrafter"/>
</dbReference>
<keyword evidence="12" id="KW-1185">Reference proteome</keyword>
<evidence type="ECO:0000256" key="1">
    <source>
        <dbReference type="ARBA" id="ARBA00004613"/>
    </source>
</evidence>
<dbReference type="SUPFAM" id="SSF50814">
    <property type="entry name" value="Lipocalins"/>
    <property type="match status" value="1"/>
</dbReference>
<comment type="subcellular location">
    <subcellularLocation>
        <location evidence="1">Secreted</location>
    </subcellularLocation>
</comment>
<dbReference type="InterPro" id="IPR012674">
    <property type="entry name" value="Calycin"/>
</dbReference>
<feature type="signal peptide" evidence="10">
    <location>
        <begin position="1"/>
        <end position="17"/>
    </location>
</feature>
<dbReference type="InterPro" id="IPR003057">
    <property type="entry name" value="Invtbrt_color"/>
</dbReference>
<evidence type="ECO:0000313" key="13">
    <source>
        <dbReference type="RefSeq" id="XP_025833329.1"/>
    </source>
</evidence>
<evidence type="ECO:0000256" key="3">
    <source>
        <dbReference type="ARBA" id="ARBA00019890"/>
    </source>
</evidence>
<accession>A0A7F5RBI1</accession>
<dbReference type="PIRSF" id="PIRSF036893">
    <property type="entry name" value="Lipocalin_ApoD"/>
    <property type="match status" value="1"/>
</dbReference>
<evidence type="ECO:0000256" key="10">
    <source>
        <dbReference type="PIRNR" id="PIRNR036893"/>
    </source>
</evidence>
<proteinExistence type="inferred from homology"/>
<feature type="chain" id="PRO_5029086199" description="Apolipoprotein D" evidence="10">
    <location>
        <begin position="18"/>
        <end position="185"/>
    </location>
</feature>
<reference evidence="13" key="1">
    <citation type="submission" date="2025-08" db="UniProtKB">
        <authorList>
            <consortium name="RefSeq"/>
        </authorList>
    </citation>
    <scope>IDENTIFICATION</scope>
</reference>
<keyword evidence="4" id="KW-0813">Transport</keyword>
<dbReference type="InterPro" id="IPR000566">
    <property type="entry name" value="Lipocln_cytosolic_FA-bd_dom"/>
</dbReference>
<dbReference type="GO" id="GO:0008289">
    <property type="term" value="F:lipid binding"/>
    <property type="evidence" value="ECO:0007669"/>
    <property type="project" value="UniProtKB-KW"/>
</dbReference>
<keyword evidence="8" id="KW-1015">Disulfide bond</keyword>
<dbReference type="OrthoDB" id="565904at2759"/>
<sequence>MNLFIVLLFILSRFSDAQIVQLGECPDVETVIDFIPSKYLGVWYENRKYPAIFELGGKCISSLYTAESEDTIGVENMQKNILTGKYNVINGNATIHGDAKDGKLIVTLPSAPFPAPYWILDTDYDTYSVVWSCGDLFSLNAQAVWILTRERKPPQSVINKALLVLEKNKIKTEPLRETDQDNCEE</sequence>
<evidence type="ECO:0000256" key="9">
    <source>
        <dbReference type="ARBA" id="ARBA00023180"/>
    </source>
</evidence>
<dbReference type="GO" id="GO:0006629">
    <property type="term" value="P:lipid metabolic process"/>
    <property type="evidence" value="ECO:0007669"/>
    <property type="project" value="TreeGrafter"/>
</dbReference>
<evidence type="ECO:0000256" key="8">
    <source>
        <dbReference type="ARBA" id="ARBA00023157"/>
    </source>
</evidence>
<dbReference type="PANTHER" id="PTHR10612">
    <property type="entry name" value="APOLIPOPROTEIN D"/>
    <property type="match status" value="1"/>
</dbReference>
<evidence type="ECO:0000256" key="7">
    <source>
        <dbReference type="ARBA" id="ARBA00023121"/>
    </source>
</evidence>
<gene>
    <name evidence="13" type="primary">LOC108740418</name>
</gene>
<dbReference type="FunCoup" id="A0A7F5RBI1">
    <property type="interactions" value="18"/>
</dbReference>
<keyword evidence="6 10" id="KW-0732">Signal</keyword>
<feature type="domain" description="Lipocalin/cytosolic fatty-acid binding" evidence="11">
    <location>
        <begin position="37"/>
        <end position="179"/>
    </location>
</feature>